<evidence type="ECO:0000313" key="14">
    <source>
        <dbReference type="EMBL" id="MBS6941544.1"/>
    </source>
</evidence>
<keyword evidence="5" id="KW-0597">Phosphoprotein</keyword>
<comment type="subcellular location">
    <subcellularLocation>
        <location evidence="2">Cell membrane</location>
        <topology evidence="2">Multi-pass membrane protein</topology>
    </subcellularLocation>
</comment>
<feature type="non-terminal residue" evidence="14">
    <location>
        <position position="1"/>
    </location>
</feature>
<feature type="domain" description="Histidine kinase" evidence="13">
    <location>
        <begin position="219"/>
        <end position="503"/>
    </location>
</feature>
<evidence type="ECO:0000256" key="6">
    <source>
        <dbReference type="ARBA" id="ARBA00022679"/>
    </source>
</evidence>
<keyword evidence="12" id="KW-0472">Membrane</keyword>
<dbReference type="InterPro" id="IPR003594">
    <property type="entry name" value="HATPase_dom"/>
</dbReference>
<reference evidence="14" key="1">
    <citation type="submission" date="2021-02" db="EMBL/GenBank/DDBJ databases">
        <title>Infant gut strain persistence is associated with maternal origin, phylogeny, and functional potential including surface adhesion and iron acquisition.</title>
        <authorList>
            <person name="Lou Y.C."/>
        </authorList>
    </citation>
    <scope>NUCLEOTIDE SEQUENCE</scope>
    <source>
        <strain evidence="14">L2_039_000G1_dasL2_039_000G1_concoct_11</strain>
    </source>
</reference>
<dbReference type="SMART" id="SM00387">
    <property type="entry name" value="HATPase_c"/>
    <property type="match status" value="1"/>
</dbReference>
<evidence type="ECO:0000256" key="1">
    <source>
        <dbReference type="ARBA" id="ARBA00000085"/>
    </source>
</evidence>
<dbReference type="SMART" id="SM00388">
    <property type="entry name" value="HisKA"/>
    <property type="match status" value="1"/>
</dbReference>
<dbReference type="CDD" id="cd00075">
    <property type="entry name" value="HATPase"/>
    <property type="match status" value="1"/>
</dbReference>
<dbReference type="InterPro" id="IPR003661">
    <property type="entry name" value="HisK_dim/P_dom"/>
</dbReference>
<dbReference type="PRINTS" id="PR00344">
    <property type="entry name" value="BCTRLSENSOR"/>
</dbReference>
<evidence type="ECO:0000256" key="5">
    <source>
        <dbReference type="ARBA" id="ARBA00022553"/>
    </source>
</evidence>
<dbReference type="SUPFAM" id="SSF47384">
    <property type="entry name" value="Homodimeric domain of signal transducing histidine kinase"/>
    <property type="match status" value="1"/>
</dbReference>
<dbReference type="SUPFAM" id="SSF55874">
    <property type="entry name" value="ATPase domain of HSP90 chaperone/DNA topoisomerase II/histidine kinase"/>
    <property type="match status" value="2"/>
</dbReference>
<dbReference type="Gene3D" id="1.10.287.130">
    <property type="match status" value="1"/>
</dbReference>
<feature type="region of interest" description="Disordered" evidence="11">
    <location>
        <begin position="429"/>
        <end position="449"/>
    </location>
</feature>
<dbReference type="GO" id="GO:0005886">
    <property type="term" value="C:plasma membrane"/>
    <property type="evidence" value="ECO:0007669"/>
    <property type="project" value="UniProtKB-SubCell"/>
</dbReference>
<evidence type="ECO:0000256" key="3">
    <source>
        <dbReference type="ARBA" id="ARBA00012438"/>
    </source>
</evidence>
<keyword evidence="10" id="KW-0902">Two-component regulatory system</keyword>
<dbReference type="InterPro" id="IPR004358">
    <property type="entry name" value="Sig_transdc_His_kin-like_C"/>
</dbReference>
<evidence type="ECO:0000259" key="13">
    <source>
        <dbReference type="PROSITE" id="PS50109"/>
    </source>
</evidence>
<keyword evidence="7" id="KW-0547">Nucleotide-binding</keyword>
<evidence type="ECO:0000256" key="8">
    <source>
        <dbReference type="ARBA" id="ARBA00022777"/>
    </source>
</evidence>
<dbReference type="PROSITE" id="PS50109">
    <property type="entry name" value="HIS_KIN"/>
    <property type="match status" value="1"/>
</dbReference>
<proteinExistence type="predicted"/>
<dbReference type="InterPro" id="IPR050980">
    <property type="entry name" value="2C_sensor_his_kinase"/>
</dbReference>
<evidence type="ECO:0000256" key="9">
    <source>
        <dbReference type="ARBA" id="ARBA00022840"/>
    </source>
</evidence>
<dbReference type="InterPro" id="IPR036890">
    <property type="entry name" value="HATPase_C_sf"/>
</dbReference>
<organism evidence="14 15">
    <name type="scientific">Slackia piriformis</name>
    <dbReference type="NCBI Taxonomy" id="626934"/>
    <lineage>
        <taxon>Bacteria</taxon>
        <taxon>Bacillati</taxon>
        <taxon>Actinomycetota</taxon>
        <taxon>Coriobacteriia</taxon>
        <taxon>Eggerthellales</taxon>
        <taxon>Eggerthellaceae</taxon>
        <taxon>Slackia</taxon>
    </lineage>
</organism>
<dbReference type="Pfam" id="PF00512">
    <property type="entry name" value="HisKA"/>
    <property type="match status" value="1"/>
</dbReference>
<evidence type="ECO:0000256" key="4">
    <source>
        <dbReference type="ARBA" id="ARBA00022475"/>
    </source>
</evidence>
<comment type="catalytic activity">
    <reaction evidence="1">
        <text>ATP + protein L-histidine = ADP + protein N-phospho-L-histidine.</text>
        <dbReference type="EC" id="2.7.13.3"/>
    </reaction>
</comment>
<keyword evidence="12" id="KW-1133">Transmembrane helix</keyword>
<sequence>IVLDFFLYVGIAVYDSNLNFGNGSPKSITRDIGDTLVLQEDGSYALPEATTEWMEYERCWAILLSDEGEPVWNHGAPESVLHPYTMADVAVFSRLGYLDDYPCFVWKHDDGLLVAGFPKDSYVRNVIDYLPQQTMLNWPLYVLFIFLVDAAALFIVYSISKRRVMASTAPMIEALDALAHEKPARVRLKGSLRDVGESINAASAIMRRKDEARKRWVTGVSHDIRTPLAISLGHAERIARNEDATDDIREQARVIMRQNERIRDLVADLNIASKLEYDMQPADLSPVCPARLVRAVAADCANAYADGPFSFEADIDEAAEKLELSLDARLIDRALRNLTSNAIRHNDAGCTIRLIAHVDDGCLRIGAADDGAGVSRHAVARLNKESEEAARAKSDDAAFSIAGPVPPPHFAEYRPDEAVRIARRLDADDAATPVEGAREGRGGEEGAEREDFSLAPKDLIGINEHGLGLSLVARIAAAHGGRVEFDGAEGEGFSAIMVLPIDDTSRSEVR</sequence>
<dbReference type="GO" id="GO:0005524">
    <property type="term" value="F:ATP binding"/>
    <property type="evidence" value="ECO:0007669"/>
    <property type="project" value="UniProtKB-KW"/>
</dbReference>
<dbReference type="AlphaFoldDB" id="A0A943UYT4"/>
<accession>A0A943UYT4</accession>
<evidence type="ECO:0000256" key="10">
    <source>
        <dbReference type="ARBA" id="ARBA00023012"/>
    </source>
</evidence>
<dbReference type="PANTHER" id="PTHR44936:SF10">
    <property type="entry name" value="SENSOR PROTEIN RSTB"/>
    <property type="match status" value="1"/>
</dbReference>
<feature type="compositionally biased region" description="Basic and acidic residues" evidence="11">
    <location>
        <begin position="436"/>
        <end position="449"/>
    </location>
</feature>
<keyword evidence="9" id="KW-0067">ATP-binding</keyword>
<feature type="transmembrane region" description="Helical" evidence="12">
    <location>
        <begin position="138"/>
        <end position="157"/>
    </location>
</feature>
<keyword evidence="8 14" id="KW-0418">Kinase</keyword>
<keyword evidence="12" id="KW-0812">Transmembrane</keyword>
<dbReference type="Gene3D" id="3.30.565.10">
    <property type="entry name" value="Histidine kinase-like ATPase, C-terminal domain"/>
    <property type="match status" value="1"/>
</dbReference>
<evidence type="ECO:0000256" key="11">
    <source>
        <dbReference type="SAM" id="MobiDB-lite"/>
    </source>
</evidence>
<evidence type="ECO:0000256" key="7">
    <source>
        <dbReference type="ARBA" id="ARBA00022741"/>
    </source>
</evidence>
<dbReference type="InterPro" id="IPR036097">
    <property type="entry name" value="HisK_dim/P_sf"/>
</dbReference>
<protein>
    <recommendedName>
        <fullName evidence="3">histidine kinase</fullName>
        <ecNumber evidence="3">2.7.13.3</ecNumber>
    </recommendedName>
</protein>
<dbReference type="PANTHER" id="PTHR44936">
    <property type="entry name" value="SENSOR PROTEIN CREC"/>
    <property type="match status" value="1"/>
</dbReference>
<dbReference type="CDD" id="cd00082">
    <property type="entry name" value="HisKA"/>
    <property type="match status" value="1"/>
</dbReference>
<dbReference type="GO" id="GO:0000155">
    <property type="term" value="F:phosphorelay sensor kinase activity"/>
    <property type="evidence" value="ECO:0007669"/>
    <property type="project" value="InterPro"/>
</dbReference>
<keyword evidence="4" id="KW-1003">Cell membrane</keyword>
<comment type="caution">
    <text evidence="14">The sequence shown here is derived from an EMBL/GenBank/DDBJ whole genome shotgun (WGS) entry which is preliminary data.</text>
</comment>
<evidence type="ECO:0000256" key="2">
    <source>
        <dbReference type="ARBA" id="ARBA00004651"/>
    </source>
</evidence>
<dbReference type="EC" id="2.7.13.3" evidence="3"/>
<evidence type="ECO:0000256" key="12">
    <source>
        <dbReference type="SAM" id="Phobius"/>
    </source>
</evidence>
<dbReference type="Proteomes" id="UP000727506">
    <property type="component" value="Unassembled WGS sequence"/>
</dbReference>
<gene>
    <name evidence="14" type="ORF">KH142_08785</name>
</gene>
<keyword evidence="6" id="KW-0808">Transferase</keyword>
<dbReference type="InterPro" id="IPR005467">
    <property type="entry name" value="His_kinase_dom"/>
</dbReference>
<evidence type="ECO:0000313" key="15">
    <source>
        <dbReference type="Proteomes" id="UP000727506"/>
    </source>
</evidence>
<name>A0A943UYT4_9ACTN</name>
<dbReference type="EMBL" id="JAGZSV010000217">
    <property type="protein sequence ID" value="MBS6941544.1"/>
    <property type="molecule type" value="Genomic_DNA"/>
</dbReference>